<proteinExistence type="predicted"/>
<reference evidence="2" key="1">
    <citation type="submission" date="2020-04" db="EMBL/GenBank/DDBJ databases">
        <authorList>
            <person name="Alioto T."/>
            <person name="Alioto T."/>
            <person name="Gomez Garrido J."/>
        </authorList>
    </citation>
    <scope>NUCLEOTIDE SEQUENCE</scope>
    <source>
        <strain evidence="2">A484AB</strain>
    </source>
</reference>
<keyword evidence="3" id="KW-1185">Reference proteome</keyword>
<feature type="compositionally biased region" description="Basic and acidic residues" evidence="1">
    <location>
        <begin position="16"/>
        <end position="34"/>
    </location>
</feature>
<accession>A0A7D9L1Z9</accession>
<gene>
    <name evidence="2" type="ORF">PACLA_8A002825</name>
</gene>
<dbReference type="EMBL" id="CACRXK020012661">
    <property type="protein sequence ID" value="CAB4023754.1"/>
    <property type="molecule type" value="Genomic_DNA"/>
</dbReference>
<sequence length="136" mass="15389">MAKQQQQEPNYPMTMRKREISPEETTDRTSHLQDSKTLATLSTRRGKIRERTDNVIKNISCSETKGGTMDGRRRSAGILQNIGVVQSRSKIPSGTLSPKSTKESTRKACMLARISYTSQHDNTYRRFSKAAVVEIR</sequence>
<comment type="caution">
    <text evidence="2">The sequence shown here is derived from an EMBL/GenBank/DDBJ whole genome shotgun (WGS) entry which is preliminary data.</text>
</comment>
<dbReference type="Proteomes" id="UP001152795">
    <property type="component" value="Unassembled WGS sequence"/>
</dbReference>
<evidence type="ECO:0000313" key="2">
    <source>
        <dbReference type="EMBL" id="CAB4023754.1"/>
    </source>
</evidence>
<feature type="region of interest" description="Disordered" evidence="1">
    <location>
        <begin position="1"/>
        <end position="35"/>
    </location>
</feature>
<evidence type="ECO:0000256" key="1">
    <source>
        <dbReference type="SAM" id="MobiDB-lite"/>
    </source>
</evidence>
<dbReference type="AlphaFoldDB" id="A0A7D9L1Z9"/>
<evidence type="ECO:0000313" key="3">
    <source>
        <dbReference type="Proteomes" id="UP001152795"/>
    </source>
</evidence>
<protein>
    <submittedName>
        <fullName evidence="2">Uncharacterized protein</fullName>
    </submittedName>
</protein>
<organism evidence="2 3">
    <name type="scientific">Paramuricea clavata</name>
    <name type="common">Red gorgonian</name>
    <name type="synonym">Violescent sea-whip</name>
    <dbReference type="NCBI Taxonomy" id="317549"/>
    <lineage>
        <taxon>Eukaryota</taxon>
        <taxon>Metazoa</taxon>
        <taxon>Cnidaria</taxon>
        <taxon>Anthozoa</taxon>
        <taxon>Octocorallia</taxon>
        <taxon>Malacalcyonacea</taxon>
        <taxon>Plexauridae</taxon>
        <taxon>Paramuricea</taxon>
    </lineage>
</organism>
<name>A0A7D9L1Z9_PARCT</name>